<sequence>MSSSSFLLKNCTLFIDDKITYNANLLIVHGKIHSIHEDDELDIDVETWDMQGKYVFPGFVDIHVHGAHGQTFNSSSVEIWEDIMLAHALAGSTTLLPTVMTDTKPNMLQALAVGTDLNRQGRVAGIHLEGPYLNFEQRGAHDAKDLLLPQDDFIESLRDYFHAIKLVTLAPELEGMSSLIQTLHAHQIIVSAGHSVANAQVIERSKQIGLSHFTHLWSGQTLLTKHGPWRNLGLIDIALSSENMTAEMIADGFHLPEELVKIAYRCLGKDRLCLISDASAGTGLPQESHFVMGSSEGIVKEGVALSVCGNSFCGSTSFLTDIFRFCVHKAGIPIAEAVQMATSTPAKIIGIDHIVGRIEPGRNADLLIMNEDLTVYSVLQQGVKVKEKIRSYDST</sequence>
<dbReference type="EC" id="3.5.1.25" evidence="7"/>
<comment type="similarity">
    <text evidence="1 5">Belongs to the metallo-dependent hydrolases superfamily. NagA family.</text>
</comment>
<proteinExistence type="inferred from homology"/>
<comment type="caution">
    <text evidence="7">The sequence shown here is derived from an EMBL/GenBank/DDBJ whole genome shotgun (WGS) entry which is preliminary data.</text>
</comment>
<keyword evidence="4 5" id="KW-0119">Carbohydrate metabolism</keyword>
<protein>
    <submittedName>
        <fullName evidence="7">N-acetylglucosamine-6-phosphate deacetylase</fullName>
        <ecNumber evidence="7">3.5.1.25</ecNumber>
    </submittedName>
</protein>
<evidence type="ECO:0000313" key="7">
    <source>
        <dbReference type="EMBL" id="MBP1999932.1"/>
    </source>
</evidence>
<dbReference type="Gene3D" id="3.20.20.140">
    <property type="entry name" value="Metal-dependent hydrolases"/>
    <property type="match status" value="1"/>
</dbReference>
<dbReference type="Pfam" id="PF01979">
    <property type="entry name" value="Amidohydro_1"/>
    <property type="match status" value="1"/>
</dbReference>
<reference evidence="7 8" key="1">
    <citation type="submission" date="2021-03" db="EMBL/GenBank/DDBJ databases">
        <title>Genomic Encyclopedia of Type Strains, Phase IV (KMG-IV): sequencing the most valuable type-strain genomes for metagenomic binning, comparative biology and taxonomic classification.</title>
        <authorList>
            <person name="Goeker M."/>
        </authorList>
    </citation>
    <scope>NUCLEOTIDE SEQUENCE [LARGE SCALE GENOMIC DNA]</scope>
    <source>
        <strain evidence="7 8">DSM 26806</strain>
    </source>
</reference>
<accession>A0ABS4JDX5</accession>
<evidence type="ECO:0000256" key="4">
    <source>
        <dbReference type="ARBA" id="ARBA00023277"/>
    </source>
</evidence>
<dbReference type="PANTHER" id="PTHR11113:SF14">
    <property type="entry name" value="N-ACETYLGLUCOSAMINE-6-PHOSPHATE DEACETYLASE"/>
    <property type="match status" value="1"/>
</dbReference>
<keyword evidence="3 5" id="KW-0378">Hydrolase</keyword>
<organism evidence="7 8">
    <name type="scientific">Paenibacillus shirakamiensis</name>
    <dbReference type="NCBI Taxonomy" id="1265935"/>
    <lineage>
        <taxon>Bacteria</taxon>
        <taxon>Bacillati</taxon>
        <taxon>Bacillota</taxon>
        <taxon>Bacilli</taxon>
        <taxon>Bacillales</taxon>
        <taxon>Paenibacillaceae</taxon>
        <taxon>Paenibacillus</taxon>
    </lineage>
</organism>
<dbReference type="PIRSF" id="PIRSF038994">
    <property type="entry name" value="NagA"/>
    <property type="match status" value="1"/>
</dbReference>
<evidence type="ECO:0000256" key="1">
    <source>
        <dbReference type="ARBA" id="ARBA00010716"/>
    </source>
</evidence>
<dbReference type="SUPFAM" id="SSF51556">
    <property type="entry name" value="Metallo-dependent hydrolases"/>
    <property type="match status" value="1"/>
</dbReference>
<evidence type="ECO:0000256" key="3">
    <source>
        <dbReference type="ARBA" id="ARBA00022801"/>
    </source>
</evidence>
<dbReference type="InterPro" id="IPR003764">
    <property type="entry name" value="GlcNAc_6-P_deAcase"/>
</dbReference>
<dbReference type="PANTHER" id="PTHR11113">
    <property type="entry name" value="N-ACETYLGLUCOSAMINE-6-PHOSPHATE DEACETYLASE"/>
    <property type="match status" value="1"/>
</dbReference>
<dbReference type="EMBL" id="JAGGLD010000001">
    <property type="protein sequence ID" value="MBP1999932.1"/>
    <property type="molecule type" value="Genomic_DNA"/>
</dbReference>
<dbReference type="Gene3D" id="2.30.40.10">
    <property type="entry name" value="Urease, subunit C, domain 1"/>
    <property type="match status" value="1"/>
</dbReference>
<dbReference type="InterPro" id="IPR006680">
    <property type="entry name" value="Amidohydro-rel"/>
</dbReference>
<gene>
    <name evidence="7" type="ORF">J2Z69_000951</name>
</gene>
<dbReference type="SUPFAM" id="SSF51338">
    <property type="entry name" value="Composite domain of metallo-dependent hydrolases"/>
    <property type="match status" value="1"/>
</dbReference>
<dbReference type="NCBIfam" id="TIGR00221">
    <property type="entry name" value="nagA"/>
    <property type="match status" value="1"/>
</dbReference>
<dbReference type="InterPro" id="IPR032466">
    <property type="entry name" value="Metal_Hydrolase"/>
</dbReference>
<feature type="domain" description="Amidohydrolase-related" evidence="6">
    <location>
        <begin position="54"/>
        <end position="382"/>
    </location>
</feature>
<evidence type="ECO:0000256" key="2">
    <source>
        <dbReference type="ARBA" id="ARBA00022723"/>
    </source>
</evidence>
<dbReference type="GO" id="GO:0008448">
    <property type="term" value="F:N-acetylglucosamine-6-phosphate deacetylase activity"/>
    <property type="evidence" value="ECO:0007669"/>
    <property type="project" value="UniProtKB-EC"/>
</dbReference>
<dbReference type="InterPro" id="IPR011059">
    <property type="entry name" value="Metal-dep_hydrolase_composite"/>
</dbReference>
<keyword evidence="8" id="KW-1185">Reference proteome</keyword>
<dbReference type="RefSeq" id="WP_209859586.1">
    <property type="nucleotide sequence ID" value="NZ_JAGGLD010000001.1"/>
</dbReference>
<name>A0ABS4JDX5_9BACL</name>
<evidence type="ECO:0000259" key="6">
    <source>
        <dbReference type="Pfam" id="PF01979"/>
    </source>
</evidence>
<keyword evidence="2" id="KW-0479">Metal-binding</keyword>
<dbReference type="Proteomes" id="UP001519288">
    <property type="component" value="Unassembled WGS sequence"/>
</dbReference>
<evidence type="ECO:0000256" key="5">
    <source>
        <dbReference type="PIRNR" id="PIRNR038994"/>
    </source>
</evidence>
<evidence type="ECO:0000313" key="8">
    <source>
        <dbReference type="Proteomes" id="UP001519288"/>
    </source>
</evidence>